<evidence type="ECO:0000313" key="3">
    <source>
        <dbReference type="EMBL" id="KAJ6240520.1"/>
    </source>
</evidence>
<evidence type="ECO:0000256" key="2">
    <source>
        <dbReference type="SAM" id="Phobius"/>
    </source>
</evidence>
<reference evidence="3" key="1">
    <citation type="submission" date="2022-08" db="EMBL/GenBank/DDBJ databases">
        <title>Novel sulfate-reducing endosymbionts in the free-living metamonad Anaeramoeba.</title>
        <authorList>
            <person name="Jerlstrom-Hultqvist J."/>
            <person name="Cepicka I."/>
            <person name="Gallot-Lavallee L."/>
            <person name="Salas-Leiva D."/>
            <person name="Curtis B.A."/>
            <person name="Zahonova K."/>
            <person name="Pipaliya S."/>
            <person name="Dacks J."/>
            <person name="Roger A.J."/>
        </authorList>
    </citation>
    <scope>NUCLEOTIDE SEQUENCE</scope>
    <source>
        <strain evidence="3">Schooner1</strain>
    </source>
</reference>
<protein>
    <submittedName>
        <fullName evidence="3">Uncharacterized protein</fullName>
    </submittedName>
</protein>
<feature type="transmembrane region" description="Helical" evidence="2">
    <location>
        <begin position="71"/>
        <end position="90"/>
    </location>
</feature>
<accession>A0ABQ8Y6T2</accession>
<comment type="caution">
    <text evidence="3">The sequence shown here is derived from an EMBL/GenBank/DDBJ whole genome shotgun (WGS) entry which is preliminary data.</text>
</comment>
<feature type="transmembrane region" description="Helical" evidence="2">
    <location>
        <begin position="46"/>
        <end position="65"/>
    </location>
</feature>
<dbReference type="EMBL" id="JAOAOG010000205">
    <property type="protein sequence ID" value="KAJ6240520.1"/>
    <property type="molecule type" value="Genomic_DNA"/>
</dbReference>
<evidence type="ECO:0000256" key="1">
    <source>
        <dbReference type="SAM" id="MobiDB-lite"/>
    </source>
</evidence>
<feature type="compositionally biased region" description="Acidic residues" evidence="1">
    <location>
        <begin position="12"/>
        <end position="22"/>
    </location>
</feature>
<dbReference type="Proteomes" id="UP001150062">
    <property type="component" value="Unassembled WGS sequence"/>
</dbReference>
<keyword evidence="2" id="KW-0472">Membrane</keyword>
<sequence length="121" mass="13978">MKKINQLKSLDSSDDDSTEDSDFYTNENSYILVLKSKEFQEKRKKMLVLMITFLLGFGLFLYGLYLRSAMLLVFSLIIIIATLVNFVILYNNLLSNDLHFDLEQEKNEQIGILLVQKSTGL</sequence>
<proteinExistence type="predicted"/>
<feature type="region of interest" description="Disordered" evidence="1">
    <location>
        <begin position="1"/>
        <end position="23"/>
    </location>
</feature>
<organism evidence="3 4">
    <name type="scientific">Anaeramoeba flamelloides</name>
    <dbReference type="NCBI Taxonomy" id="1746091"/>
    <lineage>
        <taxon>Eukaryota</taxon>
        <taxon>Metamonada</taxon>
        <taxon>Anaeramoebidae</taxon>
        <taxon>Anaeramoeba</taxon>
    </lineage>
</organism>
<keyword evidence="4" id="KW-1185">Reference proteome</keyword>
<evidence type="ECO:0000313" key="4">
    <source>
        <dbReference type="Proteomes" id="UP001150062"/>
    </source>
</evidence>
<name>A0ABQ8Y6T2_9EUKA</name>
<keyword evidence="2" id="KW-0812">Transmembrane</keyword>
<keyword evidence="2" id="KW-1133">Transmembrane helix</keyword>
<gene>
    <name evidence="3" type="ORF">M0813_24233</name>
</gene>